<name>A0AAV4M8R8_CAEEX</name>
<organism evidence="1 2">
    <name type="scientific">Caerostris extrusa</name>
    <name type="common">Bark spider</name>
    <name type="synonym">Caerostris bankana</name>
    <dbReference type="NCBI Taxonomy" id="172846"/>
    <lineage>
        <taxon>Eukaryota</taxon>
        <taxon>Metazoa</taxon>
        <taxon>Ecdysozoa</taxon>
        <taxon>Arthropoda</taxon>
        <taxon>Chelicerata</taxon>
        <taxon>Arachnida</taxon>
        <taxon>Araneae</taxon>
        <taxon>Araneomorphae</taxon>
        <taxon>Entelegynae</taxon>
        <taxon>Araneoidea</taxon>
        <taxon>Araneidae</taxon>
        <taxon>Caerostris</taxon>
    </lineage>
</organism>
<keyword evidence="2" id="KW-1185">Reference proteome</keyword>
<evidence type="ECO:0008006" key="3">
    <source>
        <dbReference type="Google" id="ProtNLM"/>
    </source>
</evidence>
<proteinExistence type="predicted"/>
<protein>
    <recommendedName>
        <fullName evidence="3">LAGLIDADG homing endonuclease</fullName>
    </recommendedName>
</protein>
<accession>A0AAV4M8R8</accession>
<dbReference type="EMBL" id="BPLR01019431">
    <property type="protein sequence ID" value="GIX67766.1"/>
    <property type="molecule type" value="Genomic_DNA"/>
</dbReference>
<sequence>MPKGSYLKTNLRKENDILTTGSKDIPFLILFYCSVYGAIKVRLSHRFETVVIPILKKIPSRSANDLGFIHDNKANGFFCRFSSGQTLSVNVELNI</sequence>
<comment type="caution">
    <text evidence="1">The sequence shown here is derived from an EMBL/GenBank/DDBJ whole genome shotgun (WGS) entry which is preliminary data.</text>
</comment>
<evidence type="ECO:0000313" key="2">
    <source>
        <dbReference type="Proteomes" id="UP001054945"/>
    </source>
</evidence>
<reference evidence="1 2" key="1">
    <citation type="submission" date="2021-06" db="EMBL/GenBank/DDBJ databases">
        <title>Caerostris extrusa draft genome.</title>
        <authorList>
            <person name="Kono N."/>
            <person name="Arakawa K."/>
        </authorList>
    </citation>
    <scope>NUCLEOTIDE SEQUENCE [LARGE SCALE GENOMIC DNA]</scope>
</reference>
<dbReference type="AlphaFoldDB" id="A0AAV4M8R8"/>
<dbReference type="Proteomes" id="UP001054945">
    <property type="component" value="Unassembled WGS sequence"/>
</dbReference>
<gene>
    <name evidence="1" type="ORF">CEXT_210941</name>
</gene>
<evidence type="ECO:0000313" key="1">
    <source>
        <dbReference type="EMBL" id="GIX67766.1"/>
    </source>
</evidence>